<dbReference type="AlphaFoldDB" id="A0A939DQM0"/>
<comment type="caution">
    <text evidence="3">The sequence shown here is derived from an EMBL/GenBank/DDBJ whole genome shotgun (WGS) entry which is preliminary data.</text>
</comment>
<accession>A0A939DQM0</accession>
<feature type="coiled-coil region" evidence="1">
    <location>
        <begin position="223"/>
        <end position="307"/>
    </location>
</feature>
<keyword evidence="2" id="KW-1133">Transmembrane helix</keyword>
<protein>
    <submittedName>
        <fullName evidence="3">Uncharacterized protein</fullName>
    </submittedName>
</protein>
<reference evidence="3" key="1">
    <citation type="submission" date="2021-03" db="EMBL/GenBank/DDBJ databases">
        <title>novel species isolated from a fishpond in China.</title>
        <authorList>
            <person name="Lu H."/>
            <person name="Cai Z."/>
        </authorList>
    </citation>
    <scope>NUCLEOTIDE SEQUENCE</scope>
    <source>
        <strain evidence="3">JCM 30855</strain>
    </source>
</reference>
<keyword evidence="2" id="KW-0812">Transmembrane</keyword>
<feature type="transmembrane region" description="Helical" evidence="2">
    <location>
        <begin position="353"/>
        <end position="375"/>
    </location>
</feature>
<sequence length="405" mass="45102">MQAISSSHVYPKLFVLIVLLLCALSWTGSVDFIATGYLNDSIVDAGLAFGSARLMNAGVSVLQSTTLSIQFFGGTSISIGEVLDPLNDMVEDFSTVMKYAIGSLLVQKVMLEIVRTSFFNIVLTLSGGVVIGTVLYGAARYQLIAFKTFITFVALRYLVVLMALLSGMFGQIFLDEYIKKDLQALEMAQSNITELDPQPVIPENLRLELEADIQSRGAEKKILAQEIAELETLSQEKAQTLEKYTSEYEEYPLSQRYNLLSMSEEVKEAAAQKEMAETEYKIVVQQLAAAELRQSKLDAEISTLERQLSGESSGFFEDVGSAVSSASKKLIQLKNKFSYESLKGTIGNATDSMFNAIVSFVMRSILFPLLFLYLVTKLFRMIWNIDLVKRMQQTKGRTTSPEYNY</sequence>
<dbReference type="RefSeq" id="WP_206575275.1">
    <property type="nucleotide sequence ID" value="NZ_JAFKCV010000014.1"/>
</dbReference>
<evidence type="ECO:0000256" key="1">
    <source>
        <dbReference type="SAM" id="Coils"/>
    </source>
</evidence>
<dbReference type="Proteomes" id="UP000664654">
    <property type="component" value="Unassembled WGS sequence"/>
</dbReference>
<feature type="transmembrane region" description="Helical" evidence="2">
    <location>
        <begin position="149"/>
        <end position="174"/>
    </location>
</feature>
<keyword evidence="4" id="KW-1185">Reference proteome</keyword>
<evidence type="ECO:0000256" key="2">
    <source>
        <dbReference type="SAM" id="Phobius"/>
    </source>
</evidence>
<feature type="transmembrane region" description="Helical" evidence="2">
    <location>
        <begin position="118"/>
        <end position="137"/>
    </location>
</feature>
<evidence type="ECO:0000313" key="3">
    <source>
        <dbReference type="EMBL" id="MBN7827163.1"/>
    </source>
</evidence>
<evidence type="ECO:0000313" key="4">
    <source>
        <dbReference type="Proteomes" id="UP000664654"/>
    </source>
</evidence>
<organism evidence="3 4">
    <name type="scientific">Bowmanella dokdonensis</name>
    <dbReference type="NCBI Taxonomy" id="751969"/>
    <lineage>
        <taxon>Bacteria</taxon>
        <taxon>Pseudomonadati</taxon>
        <taxon>Pseudomonadota</taxon>
        <taxon>Gammaproteobacteria</taxon>
        <taxon>Alteromonadales</taxon>
        <taxon>Alteromonadaceae</taxon>
        <taxon>Bowmanella</taxon>
    </lineage>
</organism>
<dbReference type="EMBL" id="JAFKCV010000014">
    <property type="protein sequence ID" value="MBN7827163.1"/>
    <property type="molecule type" value="Genomic_DNA"/>
</dbReference>
<gene>
    <name evidence="3" type="ORF">J0A66_18170</name>
</gene>
<proteinExistence type="predicted"/>
<name>A0A939DQM0_9ALTE</name>
<keyword evidence="1" id="KW-0175">Coiled coil</keyword>
<keyword evidence="2" id="KW-0472">Membrane</keyword>